<proteinExistence type="predicted"/>
<dbReference type="Gene3D" id="3.90.1200.10">
    <property type="match status" value="1"/>
</dbReference>
<evidence type="ECO:0000259" key="1">
    <source>
        <dbReference type="Pfam" id="PF01636"/>
    </source>
</evidence>
<dbReference type="InterPro" id="IPR002575">
    <property type="entry name" value="Aminoglycoside_PTrfase"/>
</dbReference>
<dbReference type="PANTHER" id="PTHR21310:SF15">
    <property type="entry name" value="AMINOGLYCOSIDE PHOSPHOTRANSFERASE DOMAIN-CONTAINING PROTEIN"/>
    <property type="match status" value="1"/>
</dbReference>
<dbReference type="Proteomes" id="UP000625033">
    <property type="component" value="Unassembled WGS sequence"/>
</dbReference>
<accession>A0A931GE28</accession>
<comment type="caution">
    <text evidence="2">The sequence shown here is derived from an EMBL/GenBank/DDBJ whole genome shotgun (WGS) entry which is preliminary data.</text>
</comment>
<reference evidence="2" key="1">
    <citation type="submission" date="2020-11" db="EMBL/GenBank/DDBJ databases">
        <title>Sequencing the genomes of 1000 actinobacteria strains.</title>
        <authorList>
            <person name="Klenk H.-P."/>
        </authorList>
    </citation>
    <scope>NUCLEOTIDE SEQUENCE</scope>
    <source>
        <strain evidence="2">DSM 26152</strain>
    </source>
</reference>
<feature type="domain" description="Aminoglycoside phosphotransferase" evidence="1">
    <location>
        <begin position="24"/>
        <end position="259"/>
    </location>
</feature>
<dbReference type="EMBL" id="JADOTZ010000001">
    <property type="protein sequence ID" value="MBG6084033.1"/>
    <property type="molecule type" value="Genomic_DNA"/>
</dbReference>
<evidence type="ECO:0000313" key="3">
    <source>
        <dbReference type="Proteomes" id="UP000625033"/>
    </source>
</evidence>
<dbReference type="InterPro" id="IPR051678">
    <property type="entry name" value="AGP_Transferase"/>
</dbReference>
<dbReference type="CDD" id="cd05152">
    <property type="entry name" value="MPH2"/>
    <property type="match status" value="1"/>
</dbReference>
<sequence length="296" mass="32372">MIDAEHLLALAARHGITLRPDSLRVNEAGLDYQVALAEDQDGDGWVLRLPRRADVAAKIHEERRILEFVGPRLDAAVPDWRVATEELIAYPLLPGEPGLTLDEAGAPVLHFDPSSGAFLRSFGELLAQLHAIDADEARSAGLRVETYDDVRAAWRSRLEAAEAEFAVPATASRRWAAWIADDALWSGDVHFSHGELYPAHLLLAEEGRVLSVLDWTTAKVTDPVADFALQRSMTAPEDFELVLRAYREAGGRVPDRLAERCDALIGASALGYAEFALLTGEPEHRQAAQALFDAAV</sequence>
<dbReference type="InterPro" id="IPR011009">
    <property type="entry name" value="Kinase-like_dom_sf"/>
</dbReference>
<organism evidence="2 3">
    <name type="scientific">Zhihengliuella flava</name>
    <dbReference type="NCBI Taxonomy" id="1285193"/>
    <lineage>
        <taxon>Bacteria</taxon>
        <taxon>Bacillati</taxon>
        <taxon>Actinomycetota</taxon>
        <taxon>Actinomycetes</taxon>
        <taxon>Micrococcales</taxon>
        <taxon>Micrococcaceae</taxon>
        <taxon>Zhihengliuella</taxon>
    </lineage>
</organism>
<dbReference type="PANTHER" id="PTHR21310">
    <property type="entry name" value="AMINOGLYCOSIDE PHOSPHOTRANSFERASE-RELATED-RELATED"/>
    <property type="match status" value="1"/>
</dbReference>
<dbReference type="AlphaFoldDB" id="A0A931GE28"/>
<dbReference type="SUPFAM" id="SSF56112">
    <property type="entry name" value="Protein kinase-like (PK-like)"/>
    <property type="match status" value="1"/>
</dbReference>
<name>A0A931GE28_9MICC</name>
<dbReference type="RefSeq" id="WP_196835394.1">
    <property type="nucleotide sequence ID" value="NZ_JADOTZ010000001.1"/>
</dbReference>
<gene>
    <name evidence="2" type="ORF">IW252_000800</name>
</gene>
<protein>
    <submittedName>
        <fullName evidence="2">Macrolide phosphotransferase</fullName>
    </submittedName>
</protein>
<dbReference type="Gene3D" id="3.30.200.20">
    <property type="entry name" value="Phosphorylase Kinase, domain 1"/>
    <property type="match status" value="1"/>
</dbReference>
<dbReference type="Pfam" id="PF01636">
    <property type="entry name" value="APH"/>
    <property type="match status" value="1"/>
</dbReference>
<keyword evidence="3" id="KW-1185">Reference proteome</keyword>
<evidence type="ECO:0000313" key="2">
    <source>
        <dbReference type="EMBL" id="MBG6084033.1"/>
    </source>
</evidence>